<accession>A0A914MGJ4</accession>
<evidence type="ECO:0000313" key="3">
    <source>
        <dbReference type="WBParaSite" id="Minc3s01447g23898"/>
    </source>
</evidence>
<dbReference type="AlphaFoldDB" id="A0A914MGJ4"/>
<keyword evidence="2" id="KW-1185">Reference proteome</keyword>
<proteinExistence type="predicted"/>
<dbReference type="WBParaSite" id="Minc3s01447g23898">
    <property type="protein sequence ID" value="Minc3s01447g23898"/>
    <property type="gene ID" value="Minc3s01447g23898"/>
</dbReference>
<reference evidence="3" key="1">
    <citation type="submission" date="2022-11" db="UniProtKB">
        <authorList>
            <consortium name="WormBaseParasite"/>
        </authorList>
    </citation>
    <scope>IDENTIFICATION</scope>
</reference>
<name>A0A914MGJ4_MELIC</name>
<feature type="region of interest" description="Disordered" evidence="1">
    <location>
        <begin position="1"/>
        <end position="24"/>
    </location>
</feature>
<evidence type="ECO:0000313" key="2">
    <source>
        <dbReference type="Proteomes" id="UP000887563"/>
    </source>
</evidence>
<protein>
    <submittedName>
        <fullName evidence="3">Candidate secreted effector</fullName>
    </submittedName>
</protein>
<sequence length="60" mass="6633">MVGEDARGIAKTNPVENNKGGQQKTSLFKTEMCYNFQRSGGQCKGSPPSKEERGNPLFQR</sequence>
<feature type="compositionally biased region" description="Polar residues" evidence="1">
    <location>
        <begin position="14"/>
        <end position="24"/>
    </location>
</feature>
<evidence type="ECO:0000256" key="1">
    <source>
        <dbReference type="SAM" id="MobiDB-lite"/>
    </source>
</evidence>
<dbReference type="Proteomes" id="UP000887563">
    <property type="component" value="Unplaced"/>
</dbReference>
<feature type="region of interest" description="Disordered" evidence="1">
    <location>
        <begin position="38"/>
        <end position="60"/>
    </location>
</feature>
<organism evidence="2 3">
    <name type="scientific">Meloidogyne incognita</name>
    <name type="common">Southern root-knot nematode worm</name>
    <name type="synonym">Oxyuris incognita</name>
    <dbReference type="NCBI Taxonomy" id="6306"/>
    <lineage>
        <taxon>Eukaryota</taxon>
        <taxon>Metazoa</taxon>
        <taxon>Ecdysozoa</taxon>
        <taxon>Nematoda</taxon>
        <taxon>Chromadorea</taxon>
        <taxon>Rhabditida</taxon>
        <taxon>Tylenchina</taxon>
        <taxon>Tylenchomorpha</taxon>
        <taxon>Tylenchoidea</taxon>
        <taxon>Meloidogynidae</taxon>
        <taxon>Meloidogyninae</taxon>
        <taxon>Meloidogyne</taxon>
        <taxon>Meloidogyne incognita group</taxon>
    </lineage>
</organism>